<dbReference type="SUPFAM" id="SSF56112">
    <property type="entry name" value="Protein kinase-like (PK-like)"/>
    <property type="match status" value="1"/>
</dbReference>
<organism evidence="2">
    <name type="scientific">viral metagenome</name>
    <dbReference type="NCBI Taxonomy" id="1070528"/>
    <lineage>
        <taxon>unclassified sequences</taxon>
        <taxon>metagenomes</taxon>
        <taxon>organismal metagenomes</taxon>
    </lineage>
</organism>
<evidence type="ECO:0000256" key="1">
    <source>
        <dbReference type="SAM" id="MobiDB-lite"/>
    </source>
</evidence>
<proteinExistence type="predicted"/>
<reference evidence="2" key="1">
    <citation type="journal article" date="2020" name="Nature">
        <title>Giant virus diversity and host interactions through global metagenomics.</title>
        <authorList>
            <person name="Schulz F."/>
            <person name="Roux S."/>
            <person name="Paez-Espino D."/>
            <person name="Jungbluth S."/>
            <person name="Walsh D.A."/>
            <person name="Denef V.J."/>
            <person name="McMahon K.D."/>
            <person name="Konstantinidis K.T."/>
            <person name="Eloe-Fadrosh E.A."/>
            <person name="Kyrpides N.C."/>
            <person name="Woyke T."/>
        </authorList>
    </citation>
    <scope>NUCLEOTIDE SEQUENCE</scope>
    <source>
        <strain evidence="2">GVMAG-M-3300023184-16</strain>
    </source>
</reference>
<protein>
    <recommendedName>
        <fullName evidence="3">Protein kinase domain-containing protein</fullName>
    </recommendedName>
</protein>
<evidence type="ECO:0008006" key="3">
    <source>
        <dbReference type="Google" id="ProtNLM"/>
    </source>
</evidence>
<dbReference type="Gene3D" id="1.10.510.10">
    <property type="entry name" value="Transferase(Phosphotransferase) domain 1"/>
    <property type="match status" value="1"/>
</dbReference>
<feature type="region of interest" description="Disordered" evidence="1">
    <location>
        <begin position="304"/>
        <end position="332"/>
    </location>
</feature>
<accession>A0A6C0HW55</accession>
<name>A0A6C0HW55_9ZZZZ</name>
<sequence length="332" mass="39119">MYKMSLFIDTDSTPQKKKRRFSDLTIKSPSPEKKQKTTIKTLIEQFFTNENAKKIAMDVVNEMNNTPMNAENGEVQVKTKIEPQQNFRISNNEIVPIFSGGIQITYFTNEQSNPKYFQKTYTISNHDNYSFLYILREIVLQKLAAVCNTDDVHIPTIYSVSKQMTDDDVNVEISIKMENLVIVPKNELLQIIPDEYTWKTWYTKMETALQCLESNNIFHNDTHSENIVFYRDETNQIKLAIIDFGKASLNEPISKTSITALIRDYERNHNTLNWDYKKWLLHDTQQTAKDYDFAQHLFYGGKCTKKTRSSHRNKRHKKRTRRQRRSSRNRTS</sequence>
<feature type="region of interest" description="Disordered" evidence="1">
    <location>
        <begin position="1"/>
        <end position="34"/>
    </location>
</feature>
<dbReference type="InterPro" id="IPR011009">
    <property type="entry name" value="Kinase-like_dom_sf"/>
</dbReference>
<dbReference type="AlphaFoldDB" id="A0A6C0HW55"/>
<evidence type="ECO:0000313" key="2">
    <source>
        <dbReference type="EMBL" id="QHT84113.1"/>
    </source>
</evidence>
<dbReference type="EMBL" id="MN740015">
    <property type="protein sequence ID" value="QHT84113.1"/>
    <property type="molecule type" value="Genomic_DNA"/>
</dbReference>